<reference evidence="1" key="1">
    <citation type="submission" date="2019-07" db="EMBL/GenBank/DDBJ databases">
        <authorList>
            <person name="Dittberner H."/>
        </authorList>
    </citation>
    <scope>NUCLEOTIDE SEQUENCE [LARGE SCALE GENOMIC DNA]</scope>
</reference>
<protein>
    <submittedName>
        <fullName evidence="1">Uncharacterized protein</fullName>
    </submittedName>
</protein>
<dbReference type="AlphaFoldDB" id="A0A565B1Z8"/>
<evidence type="ECO:0000313" key="2">
    <source>
        <dbReference type="Proteomes" id="UP000489600"/>
    </source>
</evidence>
<dbReference type="EMBL" id="CABITT030000002">
    <property type="protein sequence ID" value="VVA94909.1"/>
    <property type="molecule type" value="Genomic_DNA"/>
</dbReference>
<organism evidence="1 2">
    <name type="scientific">Arabis nemorensis</name>
    <dbReference type="NCBI Taxonomy" id="586526"/>
    <lineage>
        <taxon>Eukaryota</taxon>
        <taxon>Viridiplantae</taxon>
        <taxon>Streptophyta</taxon>
        <taxon>Embryophyta</taxon>
        <taxon>Tracheophyta</taxon>
        <taxon>Spermatophyta</taxon>
        <taxon>Magnoliopsida</taxon>
        <taxon>eudicotyledons</taxon>
        <taxon>Gunneridae</taxon>
        <taxon>Pentapetalae</taxon>
        <taxon>rosids</taxon>
        <taxon>malvids</taxon>
        <taxon>Brassicales</taxon>
        <taxon>Brassicaceae</taxon>
        <taxon>Arabideae</taxon>
        <taxon>Arabis</taxon>
    </lineage>
</organism>
<dbReference type="Proteomes" id="UP000489600">
    <property type="component" value="Unassembled WGS sequence"/>
</dbReference>
<sequence>MEKNHKDCSVKVDELVEKHTWIASEKQLFGKRGTNYDFESCDPFVAREKLEKAPVRSIKVDAALDLSHTENIGRMIKPHFPHSQVEISNLNPRCC</sequence>
<keyword evidence="2" id="KW-1185">Reference proteome</keyword>
<gene>
    <name evidence="1" type="ORF">ANE_LOCUS5354</name>
</gene>
<dbReference type="OrthoDB" id="1738642at2759"/>
<comment type="caution">
    <text evidence="1">The sequence shown here is derived from an EMBL/GenBank/DDBJ whole genome shotgun (WGS) entry which is preliminary data.</text>
</comment>
<name>A0A565B1Z8_9BRAS</name>
<evidence type="ECO:0000313" key="1">
    <source>
        <dbReference type="EMBL" id="VVA94909.1"/>
    </source>
</evidence>
<accession>A0A565B1Z8</accession>
<proteinExistence type="predicted"/>